<evidence type="ECO:0000256" key="1">
    <source>
        <dbReference type="SAM" id="MobiDB-lite"/>
    </source>
</evidence>
<keyword evidence="4" id="KW-1185">Reference proteome</keyword>
<dbReference type="OrthoDB" id="5969565at2759"/>
<dbReference type="InterPro" id="IPR011598">
    <property type="entry name" value="bHLH_dom"/>
</dbReference>
<feature type="region of interest" description="Disordered" evidence="1">
    <location>
        <begin position="114"/>
        <end position="170"/>
    </location>
</feature>
<dbReference type="GO" id="GO:0007423">
    <property type="term" value="P:sensory organ development"/>
    <property type="evidence" value="ECO:0007669"/>
    <property type="project" value="TreeGrafter"/>
</dbReference>
<dbReference type="GO" id="GO:0005634">
    <property type="term" value="C:nucleus"/>
    <property type="evidence" value="ECO:0007669"/>
    <property type="project" value="TreeGrafter"/>
</dbReference>
<evidence type="ECO:0000313" key="3">
    <source>
        <dbReference type="EMBL" id="CAC5373304.1"/>
    </source>
</evidence>
<feature type="domain" description="BHLH" evidence="2">
    <location>
        <begin position="163"/>
        <end position="215"/>
    </location>
</feature>
<dbReference type="InterPro" id="IPR036638">
    <property type="entry name" value="HLH_DNA-bd_sf"/>
</dbReference>
<feature type="compositionally biased region" description="Acidic residues" evidence="1">
    <location>
        <begin position="235"/>
        <end position="245"/>
    </location>
</feature>
<dbReference type="GO" id="GO:0070888">
    <property type="term" value="F:E-box binding"/>
    <property type="evidence" value="ECO:0007669"/>
    <property type="project" value="TreeGrafter"/>
</dbReference>
<dbReference type="PANTHER" id="PTHR19290">
    <property type="entry name" value="BASIC HELIX-LOOP-HELIX PROTEIN NEUROGENIN-RELATED"/>
    <property type="match status" value="1"/>
</dbReference>
<dbReference type="GO" id="GO:0061564">
    <property type="term" value="P:axon development"/>
    <property type="evidence" value="ECO:0007669"/>
    <property type="project" value="TreeGrafter"/>
</dbReference>
<dbReference type="Gene3D" id="4.10.280.10">
    <property type="entry name" value="Helix-loop-helix DNA-binding domain"/>
    <property type="match status" value="1"/>
</dbReference>
<gene>
    <name evidence="3" type="ORF">MCOR_11121</name>
</gene>
<dbReference type="Pfam" id="PF00010">
    <property type="entry name" value="HLH"/>
    <property type="match status" value="1"/>
</dbReference>
<feature type="compositionally biased region" description="Basic and acidic residues" evidence="1">
    <location>
        <begin position="157"/>
        <end position="170"/>
    </location>
</feature>
<dbReference type="EMBL" id="CACVKT020001887">
    <property type="protein sequence ID" value="CAC5373304.1"/>
    <property type="molecule type" value="Genomic_DNA"/>
</dbReference>
<dbReference type="GO" id="GO:0046983">
    <property type="term" value="F:protein dimerization activity"/>
    <property type="evidence" value="ECO:0007669"/>
    <property type="project" value="InterPro"/>
</dbReference>
<dbReference type="SMART" id="SM00353">
    <property type="entry name" value="HLH"/>
    <property type="match status" value="1"/>
</dbReference>
<evidence type="ECO:0000259" key="2">
    <source>
        <dbReference type="PROSITE" id="PS50888"/>
    </source>
</evidence>
<accession>A0A6J8ATY1</accession>
<dbReference type="PANTHER" id="PTHR19290:SF167">
    <property type="entry name" value="PROTEIN DIMMED"/>
    <property type="match status" value="1"/>
</dbReference>
<feature type="region of interest" description="Disordered" evidence="1">
    <location>
        <begin position="235"/>
        <end position="268"/>
    </location>
</feature>
<dbReference type="GO" id="GO:0000981">
    <property type="term" value="F:DNA-binding transcription factor activity, RNA polymerase II-specific"/>
    <property type="evidence" value="ECO:0007669"/>
    <property type="project" value="TreeGrafter"/>
</dbReference>
<dbReference type="Proteomes" id="UP000507470">
    <property type="component" value="Unassembled WGS sequence"/>
</dbReference>
<organism evidence="3 4">
    <name type="scientific">Mytilus coruscus</name>
    <name type="common">Sea mussel</name>
    <dbReference type="NCBI Taxonomy" id="42192"/>
    <lineage>
        <taxon>Eukaryota</taxon>
        <taxon>Metazoa</taxon>
        <taxon>Spiralia</taxon>
        <taxon>Lophotrochozoa</taxon>
        <taxon>Mollusca</taxon>
        <taxon>Bivalvia</taxon>
        <taxon>Autobranchia</taxon>
        <taxon>Pteriomorphia</taxon>
        <taxon>Mytilida</taxon>
        <taxon>Mytiloidea</taxon>
        <taxon>Mytilidae</taxon>
        <taxon>Mytilinae</taxon>
        <taxon>Mytilus</taxon>
    </lineage>
</organism>
<evidence type="ECO:0000313" key="4">
    <source>
        <dbReference type="Proteomes" id="UP000507470"/>
    </source>
</evidence>
<protein>
    <submittedName>
        <fullName evidence="3">BHLHB8</fullName>
    </submittedName>
</protein>
<reference evidence="3 4" key="1">
    <citation type="submission" date="2020-06" db="EMBL/GenBank/DDBJ databases">
        <authorList>
            <person name="Li R."/>
            <person name="Bekaert M."/>
        </authorList>
    </citation>
    <scope>NUCLEOTIDE SEQUENCE [LARGE SCALE GENOMIC DNA]</scope>
    <source>
        <strain evidence="4">wild</strain>
    </source>
</reference>
<name>A0A6J8ATY1_MYTCO</name>
<proteinExistence type="predicted"/>
<sequence>MLRKEYFCRLPTILSAPFVENRQLAFFLNKASNTVREDEEKCTEDLMKCSTFITLAHTKEGKVGCFFTLAKYPSSKVMRSENIMTSSYDLEITEDYQNCDMEDFSMRATDYEIRKRPTKREGPGSPSDSCASSTTDEYTERKMKTIRKSTKRRKGHSARERNLRRIESNERERMRMHSLNDAFQELRGVIPHINLERKLSKIETLTLAKNYIKALTNVICDFRGEKTPYTFEKIDEIDESDEDSNEDVHIDDSPVMQEESSEVLSDSI</sequence>
<dbReference type="AlphaFoldDB" id="A0A6J8ATY1"/>
<feature type="compositionally biased region" description="Polar residues" evidence="1">
    <location>
        <begin position="126"/>
        <end position="136"/>
    </location>
</feature>
<dbReference type="GO" id="GO:0045944">
    <property type="term" value="P:positive regulation of transcription by RNA polymerase II"/>
    <property type="evidence" value="ECO:0007669"/>
    <property type="project" value="TreeGrafter"/>
</dbReference>
<dbReference type="SUPFAM" id="SSF47459">
    <property type="entry name" value="HLH, helix-loop-helix DNA-binding domain"/>
    <property type="match status" value="1"/>
</dbReference>
<dbReference type="PROSITE" id="PS50888">
    <property type="entry name" value="BHLH"/>
    <property type="match status" value="1"/>
</dbReference>
<feature type="compositionally biased region" description="Basic residues" evidence="1">
    <location>
        <begin position="144"/>
        <end position="156"/>
    </location>
</feature>
<dbReference type="CDD" id="cd19712">
    <property type="entry name" value="bHLH_TS_dimmed_like"/>
    <property type="match status" value="1"/>
</dbReference>
<dbReference type="InterPro" id="IPR050359">
    <property type="entry name" value="bHLH_transcription_factors"/>
</dbReference>